<protein>
    <submittedName>
        <fullName evidence="1">Uncharacterized protein</fullName>
    </submittedName>
</protein>
<evidence type="ECO:0000313" key="2">
    <source>
        <dbReference type="Proteomes" id="UP001056120"/>
    </source>
</evidence>
<dbReference type="EMBL" id="CM042029">
    <property type="protein sequence ID" value="KAI3795654.1"/>
    <property type="molecule type" value="Genomic_DNA"/>
</dbReference>
<accession>A0ACB9HIA8</accession>
<evidence type="ECO:0000313" key="1">
    <source>
        <dbReference type="EMBL" id="KAI3795654.1"/>
    </source>
</evidence>
<gene>
    <name evidence="1" type="ORF">L1987_38311</name>
</gene>
<proteinExistence type="predicted"/>
<comment type="caution">
    <text evidence="1">The sequence shown here is derived from an EMBL/GenBank/DDBJ whole genome shotgun (WGS) entry which is preliminary data.</text>
</comment>
<reference evidence="1 2" key="2">
    <citation type="journal article" date="2022" name="Mol. Ecol. Resour.">
        <title>The genomes of chicory, endive, great burdock and yacon provide insights into Asteraceae paleo-polyploidization history and plant inulin production.</title>
        <authorList>
            <person name="Fan W."/>
            <person name="Wang S."/>
            <person name="Wang H."/>
            <person name="Wang A."/>
            <person name="Jiang F."/>
            <person name="Liu H."/>
            <person name="Zhao H."/>
            <person name="Xu D."/>
            <person name="Zhang Y."/>
        </authorList>
    </citation>
    <scope>NUCLEOTIDE SEQUENCE [LARGE SCALE GENOMIC DNA]</scope>
    <source>
        <strain evidence="2">cv. Yunnan</strain>
        <tissue evidence="1">Leaves</tissue>
    </source>
</reference>
<organism evidence="1 2">
    <name type="scientific">Smallanthus sonchifolius</name>
    <dbReference type="NCBI Taxonomy" id="185202"/>
    <lineage>
        <taxon>Eukaryota</taxon>
        <taxon>Viridiplantae</taxon>
        <taxon>Streptophyta</taxon>
        <taxon>Embryophyta</taxon>
        <taxon>Tracheophyta</taxon>
        <taxon>Spermatophyta</taxon>
        <taxon>Magnoliopsida</taxon>
        <taxon>eudicotyledons</taxon>
        <taxon>Gunneridae</taxon>
        <taxon>Pentapetalae</taxon>
        <taxon>asterids</taxon>
        <taxon>campanulids</taxon>
        <taxon>Asterales</taxon>
        <taxon>Asteraceae</taxon>
        <taxon>Asteroideae</taxon>
        <taxon>Heliantheae alliance</taxon>
        <taxon>Millerieae</taxon>
        <taxon>Smallanthus</taxon>
    </lineage>
</organism>
<sequence>MQWFFGRSDRCSTDLESVRAILHGYGSGGQVPFVSRSQADIPPTTYLAAVEQKHSSLKSPLLISEFEDGRELTEKLELKDKGAAYMFSLLWCAL</sequence>
<name>A0ACB9HIA8_9ASTR</name>
<keyword evidence="2" id="KW-1185">Reference proteome</keyword>
<dbReference type="Proteomes" id="UP001056120">
    <property type="component" value="Linkage Group LG12"/>
</dbReference>
<reference evidence="2" key="1">
    <citation type="journal article" date="2022" name="Mol. Ecol. Resour.">
        <title>The genomes of chicory, endive, great burdock and yacon provide insights into Asteraceae palaeo-polyploidization history and plant inulin production.</title>
        <authorList>
            <person name="Fan W."/>
            <person name="Wang S."/>
            <person name="Wang H."/>
            <person name="Wang A."/>
            <person name="Jiang F."/>
            <person name="Liu H."/>
            <person name="Zhao H."/>
            <person name="Xu D."/>
            <person name="Zhang Y."/>
        </authorList>
    </citation>
    <scope>NUCLEOTIDE SEQUENCE [LARGE SCALE GENOMIC DNA]</scope>
    <source>
        <strain evidence="2">cv. Yunnan</strain>
    </source>
</reference>